<evidence type="ECO:0000259" key="1">
    <source>
        <dbReference type="Pfam" id="PF07944"/>
    </source>
</evidence>
<dbReference type="Pfam" id="PF07944">
    <property type="entry name" value="Beta-AFase-like_GH127_cat"/>
    <property type="match status" value="1"/>
</dbReference>
<dbReference type="InterPro" id="IPR049174">
    <property type="entry name" value="Beta-AFase-like"/>
</dbReference>
<dbReference type="Pfam" id="PF20736">
    <property type="entry name" value="Glyco_hydro127M"/>
    <property type="match status" value="1"/>
</dbReference>
<dbReference type="Proteomes" id="UP000000485">
    <property type="component" value="Chromosome"/>
</dbReference>
<name>F8A367_CELGA</name>
<feature type="domain" description="Non-reducing end beta-L-arabinofuranosidase-like GH127 middle" evidence="2">
    <location>
        <begin position="423"/>
        <end position="520"/>
    </location>
</feature>
<evidence type="ECO:0008006" key="6">
    <source>
        <dbReference type="Google" id="ProtNLM"/>
    </source>
</evidence>
<evidence type="ECO:0000313" key="5">
    <source>
        <dbReference type="Proteomes" id="UP000000485"/>
    </source>
</evidence>
<dbReference type="InterPro" id="IPR012878">
    <property type="entry name" value="Beta-AFase-like_GH127_cat"/>
</dbReference>
<accession>F8A367</accession>
<dbReference type="EMBL" id="CP002665">
    <property type="protein sequence ID" value="AEI13060.1"/>
    <property type="molecule type" value="Genomic_DNA"/>
</dbReference>
<dbReference type="InterPro" id="IPR049049">
    <property type="entry name" value="Beta-AFase-like_GH127_C"/>
</dbReference>
<feature type="domain" description="Non-reducing end beta-L-arabinofuranosidase-like GH127 C-terminal" evidence="3">
    <location>
        <begin position="525"/>
        <end position="642"/>
    </location>
</feature>
<dbReference type="InterPro" id="IPR008928">
    <property type="entry name" value="6-hairpin_glycosidase_sf"/>
</dbReference>
<dbReference type="RefSeq" id="WP_013884578.1">
    <property type="nucleotide sequence ID" value="NC_015671.1"/>
</dbReference>
<dbReference type="InterPro" id="IPR049046">
    <property type="entry name" value="Beta-AFase-like_GH127_middle"/>
</dbReference>
<dbReference type="KEGG" id="cga:Celgi_2561"/>
<proteinExistence type="predicted"/>
<feature type="domain" description="Non-reducing end beta-L-arabinofuranosidase-like GH127 catalytic" evidence="1">
    <location>
        <begin position="27"/>
        <end position="411"/>
    </location>
</feature>
<dbReference type="HOGENOM" id="CLU_013148_1_0_11"/>
<sequence>MVETLSPGPCVPRDGGVRLRPLPFDAVRFAPEGFFGRWQELNRTAVIPHLWENLESSGVLTNLRIAAGQADGPYRGFNFADSDLHKTLEAVAWEAGRVPHDQPWEADVRAAVALLAAAQREDGYLDSHVQVERPDDAFADLRWGHELYVLGHLLQAAVARVRTGGGTDLLAVARRFAELVDERFDEDHPGCCGHPEVETALVELARLTGEARWLDLARRQVAARGHGTLGEGPFPAAYHQDHVPVADAQQVAGHAVRQVYLAAGVADVVAETGDADLRAALLRLWDDAEATRTYVTGGIGSRHKDEAFGDPYELSPERAYAETCAAIGVVHWAWRMLLLTGEGRFADAMERALYNAVPAGLGRDGRSFFYSNPLQLRTDHDGSSEYAPGRRLPWFACACCPPNLARLASSLHAYVATRSDHGLALHLYGAGEVAVPATADRPAVRLVVRTDYPWDGRVDVEAPHGLVEPLALRVPGWADAGAVTLVVDGTPAPVDVRDGYVRVDAHPGATVHHVRLDLPMPVVPLAAHPRVDAVRGCVALRRGPVVLCLEQADLPDGVLVEDVRLVAGSPLVAGPGQAQQVPVAVRAHGVHVPAADAPALAAAPWTPDGPTPGEGGAPVDLTFVPYHAWGERTPGAMRVWVPVASVTR</sequence>
<dbReference type="GO" id="GO:0005975">
    <property type="term" value="P:carbohydrate metabolic process"/>
    <property type="evidence" value="ECO:0007669"/>
    <property type="project" value="InterPro"/>
</dbReference>
<dbReference type="PANTHER" id="PTHR43465">
    <property type="entry name" value="DUF1680 DOMAIN PROTEIN (AFU_ORTHOLOGUE AFUA_1G08910)"/>
    <property type="match status" value="1"/>
</dbReference>
<dbReference type="Pfam" id="PF20737">
    <property type="entry name" value="Glyco_hydro127C"/>
    <property type="match status" value="1"/>
</dbReference>
<dbReference type="AlphaFoldDB" id="F8A367"/>
<reference evidence="5" key="1">
    <citation type="submission" date="2011-04" db="EMBL/GenBank/DDBJ databases">
        <title>Complete sequence of Cellvibrio gilvus ATCC 13127.</title>
        <authorList>
            <person name="Lucas S."/>
            <person name="Han J."/>
            <person name="Lapidus A."/>
            <person name="Cheng J.-F."/>
            <person name="Goodwin L."/>
            <person name="Pitluck S."/>
            <person name="Peters L."/>
            <person name="Munk A."/>
            <person name="Detter J.C."/>
            <person name="Han C."/>
            <person name="Tapia R."/>
            <person name="Land M."/>
            <person name="Hauser L."/>
            <person name="Kyrpides N."/>
            <person name="Ivanova N."/>
            <person name="Ovchinnikova G."/>
            <person name="Pagani I."/>
            <person name="Mead D."/>
            <person name="Brumm P."/>
            <person name="Woyke T."/>
        </authorList>
    </citation>
    <scope>NUCLEOTIDE SEQUENCE [LARGE SCALE GENOMIC DNA]</scope>
    <source>
        <strain evidence="5">ATCC 13127 / NRRL B-14078</strain>
    </source>
</reference>
<keyword evidence="5" id="KW-1185">Reference proteome</keyword>
<evidence type="ECO:0000313" key="4">
    <source>
        <dbReference type="EMBL" id="AEI13060.1"/>
    </source>
</evidence>
<evidence type="ECO:0000259" key="2">
    <source>
        <dbReference type="Pfam" id="PF20736"/>
    </source>
</evidence>
<dbReference type="SUPFAM" id="SSF48208">
    <property type="entry name" value="Six-hairpin glycosidases"/>
    <property type="match status" value="1"/>
</dbReference>
<protein>
    <recommendedName>
        <fullName evidence="6">Glycoside hydrolase family 127 protein</fullName>
    </recommendedName>
</protein>
<dbReference type="eggNOG" id="COG3533">
    <property type="taxonomic scope" value="Bacteria"/>
</dbReference>
<dbReference type="PANTHER" id="PTHR43465:SF2">
    <property type="entry name" value="DUF1680 DOMAIN PROTEIN (AFU_ORTHOLOGUE AFUA_1G08910)"/>
    <property type="match status" value="1"/>
</dbReference>
<organism evidence="4 5">
    <name type="scientific">Cellulomonas gilvus (strain ATCC 13127 / NRRL B-14078)</name>
    <name type="common">Cellvibrio gilvus</name>
    <dbReference type="NCBI Taxonomy" id="593907"/>
    <lineage>
        <taxon>Bacteria</taxon>
        <taxon>Bacillati</taxon>
        <taxon>Actinomycetota</taxon>
        <taxon>Actinomycetes</taxon>
        <taxon>Micrococcales</taxon>
        <taxon>Cellulomonadaceae</taxon>
        <taxon>Cellulomonas</taxon>
    </lineage>
</organism>
<evidence type="ECO:0000259" key="3">
    <source>
        <dbReference type="Pfam" id="PF20737"/>
    </source>
</evidence>
<gene>
    <name evidence="4" type="ordered locus">Celgi_2561</name>
</gene>
<dbReference type="STRING" id="593907.Celgi_2561"/>